<dbReference type="EMBL" id="MFKK01000002">
    <property type="protein sequence ID" value="OGG42495.1"/>
    <property type="molecule type" value="Genomic_DNA"/>
</dbReference>
<evidence type="ECO:0008006" key="3">
    <source>
        <dbReference type="Google" id="ProtNLM"/>
    </source>
</evidence>
<sequence length="123" mass="14685">MHQLRKATERLKEVLDQEKNEFIRDSAIQRFEFTLDLAWKTIKGVLEKEKGIVCTSPKECVREAYRQNMIGYDEFWLKMIDLRNEAAHMYSEEKSEEIYSMLPRALEKFYELLSSLGQQVDTR</sequence>
<dbReference type="Pfam" id="PF08780">
    <property type="entry name" value="NTase_sub_bind"/>
    <property type="match status" value="1"/>
</dbReference>
<comment type="caution">
    <text evidence="1">The sequence shown here is derived from an EMBL/GenBank/DDBJ whole genome shotgun (WGS) entry which is preliminary data.</text>
</comment>
<dbReference type="Proteomes" id="UP000176996">
    <property type="component" value="Unassembled WGS sequence"/>
</dbReference>
<dbReference type="NCBIfam" id="TIGR01987">
    <property type="entry name" value="HI0074"/>
    <property type="match status" value="1"/>
</dbReference>
<proteinExistence type="predicted"/>
<dbReference type="STRING" id="1798471.A3A21_02715"/>
<evidence type="ECO:0000313" key="2">
    <source>
        <dbReference type="Proteomes" id="UP000176996"/>
    </source>
</evidence>
<protein>
    <recommendedName>
        <fullName evidence="3">Nucleotidyltransferase</fullName>
    </recommendedName>
</protein>
<accession>A0A1F6BZX0</accession>
<reference evidence="1 2" key="1">
    <citation type="journal article" date="2016" name="Nat. Commun.">
        <title>Thousands of microbial genomes shed light on interconnected biogeochemical processes in an aquifer system.</title>
        <authorList>
            <person name="Anantharaman K."/>
            <person name="Brown C.T."/>
            <person name="Hug L.A."/>
            <person name="Sharon I."/>
            <person name="Castelle C.J."/>
            <person name="Probst A.J."/>
            <person name="Thomas B.C."/>
            <person name="Singh A."/>
            <person name="Wilkins M.J."/>
            <person name="Karaoz U."/>
            <person name="Brodie E.L."/>
            <person name="Williams K.H."/>
            <person name="Hubbard S.S."/>
            <person name="Banfield J.F."/>
        </authorList>
    </citation>
    <scope>NUCLEOTIDE SEQUENCE [LARGE SCALE GENOMIC DNA]</scope>
</reference>
<dbReference type="AlphaFoldDB" id="A0A1F6BZX0"/>
<organism evidence="1 2">
    <name type="scientific">Candidatus Jorgensenbacteria bacterium RIFCSPLOWO2_01_FULL_45_25b</name>
    <dbReference type="NCBI Taxonomy" id="1798471"/>
    <lineage>
        <taxon>Bacteria</taxon>
        <taxon>Candidatus Joergenseniibacteriota</taxon>
    </lineage>
</organism>
<dbReference type="SUPFAM" id="SSF81593">
    <property type="entry name" value="Nucleotidyltransferase substrate binding subunit/domain"/>
    <property type="match status" value="1"/>
</dbReference>
<dbReference type="Gene3D" id="1.20.120.330">
    <property type="entry name" value="Nucleotidyltransferases domain 2"/>
    <property type="match status" value="1"/>
</dbReference>
<gene>
    <name evidence="1" type="ORF">A3A21_02715</name>
</gene>
<name>A0A1F6BZX0_9BACT</name>
<evidence type="ECO:0000313" key="1">
    <source>
        <dbReference type="EMBL" id="OGG42495.1"/>
    </source>
</evidence>
<dbReference type="InterPro" id="IPR010235">
    <property type="entry name" value="HepT"/>
</dbReference>